<accession>A0AA39NBL7</accession>
<dbReference type="GeneID" id="85355940"/>
<dbReference type="GO" id="GO:0019752">
    <property type="term" value="P:carboxylic acid metabolic process"/>
    <property type="evidence" value="ECO:0007669"/>
    <property type="project" value="InterPro"/>
</dbReference>
<dbReference type="GO" id="GO:0005789">
    <property type="term" value="C:endoplasmic reticulum membrane"/>
    <property type="evidence" value="ECO:0007669"/>
    <property type="project" value="UniProtKB-SubCell"/>
</dbReference>
<evidence type="ECO:0000256" key="15">
    <source>
        <dbReference type="ARBA" id="ARBA00042568"/>
    </source>
</evidence>
<comment type="pathway">
    <text evidence="4">Sphingolipid metabolism.</text>
</comment>
<dbReference type="GO" id="GO:0030170">
    <property type="term" value="F:pyridoxal phosphate binding"/>
    <property type="evidence" value="ECO:0007669"/>
    <property type="project" value="InterPro"/>
</dbReference>
<evidence type="ECO:0000256" key="16">
    <source>
        <dbReference type="PIRSR" id="PIRSR602129-50"/>
    </source>
</evidence>
<evidence type="ECO:0000256" key="4">
    <source>
        <dbReference type="ARBA" id="ARBA00004991"/>
    </source>
</evidence>
<comment type="similarity">
    <text evidence="13">Belongs to the group II decarboxylase family. Sphingosine-1-phosphate lyase subfamily.</text>
</comment>
<dbReference type="InterPro" id="IPR015422">
    <property type="entry name" value="PyrdxlP-dep_Trfase_small"/>
</dbReference>
<evidence type="ECO:0000256" key="3">
    <source>
        <dbReference type="ARBA" id="ARBA00004760"/>
    </source>
</evidence>
<sequence>MSLPLSLSSQRLLAWNQAFWARTAFDKAKTVFFVYFLLTHYLKAHRHVRARGIVTSVKEIYAWIAQAVIMTVLRLPSMRSKVTQQMNQAKLDIENKLVPKGAEVIRHLSLPEEGKSLEWILAEMEKMDTELEHRGDWRHGKLSGAVYHGGDDMEKVIVAAYQRYCVSNPIHPDVFPAVRKMEAEIVAMCLRLFNNPDGAGTMTSGGTESIIMAIKTYRDWAKAVKGITEPEMIVPASAHAAFDKGAAYLNIKVHLIPVGRYTRQVDIKHVKRAINANTIMLVGSSVNFPDGNQDDIVALGALAATYNIGLHVDCCLGSFIMPYLEKAGLADGVNGKYKMIPFDFRVNGVTSISCDTHKYGFAPKGTSVIMYRDTVLREYQYYVYPDWMGGVYGSPSFSGSRPGAVIAGTWAAMHYMGSSGYLESCRSIVKCARFIADTISSSVPELYILGNPPSSVVAFGSKHPKVNIMEVGDNMSARGWHLNALNGTPGVHIACTRLTVPMADTFIADLKDSIKEAKLSPSGKGTMVALYGLGNSSAVGPSMVRQLATAFLDAMYKA</sequence>
<evidence type="ECO:0000256" key="12">
    <source>
        <dbReference type="ARBA" id="ARBA00023239"/>
    </source>
</evidence>
<name>A0AA39NBL7_ARMTA</name>
<dbReference type="EMBL" id="JAUEPS010000009">
    <property type="protein sequence ID" value="KAK0462609.1"/>
    <property type="molecule type" value="Genomic_DNA"/>
</dbReference>
<comment type="subcellular location">
    <subcellularLocation>
        <location evidence="2">Endoplasmic reticulum membrane</location>
        <topology evidence="2">Single-pass membrane protein</topology>
    </subcellularLocation>
</comment>
<dbReference type="Pfam" id="PF00282">
    <property type="entry name" value="Pyridoxal_deC"/>
    <property type="match status" value="1"/>
</dbReference>
<dbReference type="InterPro" id="IPR050477">
    <property type="entry name" value="GrpII_AminoAcid_Decarb"/>
</dbReference>
<dbReference type="Gene3D" id="3.40.640.10">
    <property type="entry name" value="Type I PLP-dependent aspartate aminotransferase-like (Major domain)"/>
    <property type="match status" value="1"/>
</dbReference>
<protein>
    <recommendedName>
        <fullName evidence="14">sphinganine-1-phosphate aldolase</fullName>
        <ecNumber evidence="14">4.1.2.27</ecNumber>
    </recommendedName>
    <alternativeName>
        <fullName evidence="15">Sphingosine-1-phosphate aldolase</fullName>
    </alternativeName>
</protein>
<dbReference type="AlphaFoldDB" id="A0AA39NBL7"/>
<evidence type="ECO:0000313" key="18">
    <source>
        <dbReference type="EMBL" id="KAK0462609.1"/>
    </source>
</evidence>
<dbReference type="PANTHER" id="PTHR42735:SF6">
    <property type="entry name" value="SPHINGOSINE-1-PHOSPHATE LYASE 1"/>
    <property type="match status" value="1"/>
</dbReference>
<dbReference type="Gene3D" id="6.10.140.2150">
    <property type="match status" value="1"/>
</dbReference>
<comment type="caution">
    <text evidence="18">The sequence shown here is derived from an EMBL/GenBank/DDBJ whole genome shotgun (WGS) entry which is preliminary data.</text>
</comment>
<dbReference type="InterPro" id="IPR015421">
    <property type="entry name" value="PyrdxlP-dep_Trfase_major"/>
</dbReference>
<keyword evidence="10" id="KW-0443">Lipid metabolism</keyword>
<dbReference type="Proteomes" id="UP001175211">
    <property type="component" value="Unassembled WGS sequence"/>
</dbReference>
<dbReference type="GO" id="GO:0030149">
    <property type="term" value="P:sphingolipid catabolic process"/>
    <property type="evidence" value="ECO:0007669"/>
    <property type="project" value="TreeGrafter"/>
</dbReference>
<dbReference type="GO" id="GO:0008117">
    <property type="term" value="F:sphinganine-1-phosphate aldolase activity"/>
    <property type="evidence" value="ECO:0007669"/>
    <property type="project" value="UniProtKB-EC"/>
</dbReference>
<keyword evidence="12 17" id="KW-0456">Lyase</keyword>
<proteinExistence type="inferred from homology"/>
<evidence type="ECO:0000256" key="13">
    <source>
        <dbReference type="ARBA" id="ARBA00038302"/>
    </source>
</evidence>
<evidence type="ECO:0000256" key="6">
    <source>
        <dbReference type="ARBA" id="ARBA00022824"/>
    </source>
</evidence>
<evidence type="ECO:0000256" key="9">
    <source>
        <dbReference type="ARBA" id="ARBA00022989"/>
    </source>
</evidence>
<dbReference type="EC" id="4.1.2.27" evidence="14"/>
<organism evidence="18 19">
    <name type="scientific">Armillaria tabescens</name>
    <name type="common">Ringless honey mushroom</name>
    <name type="synonym">Agaricus tabescens</name>
    <dbReference type="NCBI Taxonomy" id="1929756"/>
    <lineage>
        <taxon>Eukaryota</taxon>
        <taxon>Fungi</taxon>
        <taxon>Dikarya</taxon>
        <taxon>Basidiomycota</taxon>
        <taxon>Agaricomycotina</taxon>
        <taxon>Agaricomycetes</taxon>
        <taxon>Agaricomycetidae</taxon>
        <taxon>Agaricales</taxon>
        <taxon>Marasmiineae</taxon>
        <taxon>Physalacriaceae</taxon>
        <taxon>Desarmillaria</taxon>
    </lineage>
</organism>
<keyword evidence="5" id="KW-0812">Transmembrane</keyword>
<evidence type="ECO:0000256" key="10">
    <source>
        <dbReference type="ARBA" id="ARBA00023098"/>
    </source>
</evidence>
<evidence type="ECO:0000256" key="2">
    <source>
        <dbReference type="ARBA" id="ARBA00004389"/>
    </source>
</evidence>
<keyword evidence="6" id="KW-0256">Endoplasmic reticulum</keyword>
<gene>
    <name evidence="18" type="ORF">EV420DRAFT_1525885</name>
</gene>
<evidence type="ECO:0000256" key="14">
    <source>
        <dbReference type="ARBA" id="ARBA00038965"/>
    </source>
</evidence>
<reference evidence="18" key="1">
    <citation type="submission" date="2023-06" db="EMBL/GenBank/DDBJ databases">
        <authorList>
            <consortium name="Lawrence Berkeley National Laboratory"/>
            <person name="Ahrendt S."/>
            <person name="Sahu N."/>
            <person name="Indic B."/>
            <person name="Wong-Bajracharya J."/>
            <person name="Merenyi Z."/>
            <person name="Ke H.-M."/>
            <person name="Monk M."/>
            <person name="Kocsube S."/>
            <person name="Drula E."/>
            <person name="Lipzen A."/>
            <person name="Balint B."/>
            <person name="Henrissat B."/>
            <person name="Andreopoulos B."/>
            <person name="Martin F.M."/>
            <person name="Harder C.B."/>
            <person name="Rigling D."/>
            <person name="Ford K.L."/>
            <person name="Foster G.D."/>
            <person name="Pangilinan J."/>
            <person name="Papanicolaou A."/>
            <person name="Barry K."/>
            <person name="LaButti K."/>
            <person name="Viragh M."/>
            <person name="Koriabine M."/>
            <person name="Yan M."/>
            <person name="Riley R."/>
            <person name="Champramary S."/>
            <person name="Plett K.L."/>
            <person name="Tsai I.J."/>
            <person name="Slot J."/>
            <person name="Sipos G."/>
            <person name="Plett J."/>
            <person name="Nagy L.G."/>
            <person name="Grigoriev I.V."/>
        </authorList>
    </citation>
    <scope>NUCLEOTIDE SEQUENCE</scope>
    <source>
        <strain evidence="18">CCBAS 213</strain>
    </source>
</reference>
<dbReference type="FunFam" id="3.40.640.10:FF:000020">
    <property type="entry name" value="sphingosine-1-phosphate lyase 1"/>
    <property type="match status" value="1"/>
</dbReference>
<evidence type="ECO:0000256" key="17">
    <source>
        <dbReference type="RuleBase" id="RU000382"/>
    </source>
</evidence>
<dbReference type="PANTHER" id="PTHR42735">
    <property type="match status" value="1"/>
</dbReference>
<comment type="cofactor">
    <cofactor evidence="1 16 17">
        <name>pyridoxal 5'-phosphate</name>
        <dbReference type="ChEBI" id="CHEBI:597326"/>
    </cofactor>
</comment>
<evidence type="ECO:0000313" key="19">
    <source>
        <dbReference type="Proteomes" id="UP001175211"/>
    </source>
</evidence>
<keyword evidence="19" id="KW-1185">Reference proteome</keyword>
<keyword evidence="7 16" id="KW-0663">Pyridoxal phosphate</keyword>
<dbReference type="RefSeq" id="XP_060334221.1">
    <property type="nucleotide sequence ID" value="XM_060472392.1"/>
</dbReference>
<keyword evidence="9" id="KW-1133">Transmembrane helix</keyword>
<keyword evidence="11" id="KW-0472">Membrane</keyword>
<comment type="pathway">
    <text evidence="3">Lipid metabolism; sphingolipid metabolism.</text>
</comment>
<evidence type="ECO:0000256" key="1">
    <source>
        <dbReference type="ARBA" id="ARBA00001933"/>
    </source>
</evidence>
<evidence type="ECO:0000256" key="5">
    <source>
        <dbReference type="ARBA" id="ARBA00022692"/>
    </source>
</evidence>
<evidence type="ECO:0000256" key="11">
    <source>
        <dbReference type="ARBA" id="ARBA00023136"/>
    </source>
</evidence>
<keyword evidence="8" id="KW-0746">Sphingolipid metabolism</keyword>
<dbReference type="InterPro" id="IPR015424">
    <property type="entry name" value="PyrdxlP-dep_Trfase"/>
</dbReference>
<dbReference type="InterPro" id="IPR002129">
    <property type="entry name" value="PyrdxlP-dep_de-COase"/>
</dbReference>
<evidence type="ECO:0000256" key="7">
    <source>
        <dbReference type="ARBA" id="ARBA00022898"/>
    </source>
</evidence>
<feature type="modified residue" description="N6-(pyridoxal phosphate)lysine" evidence="16">
    <location>
        <position position="358"/>
    </location>
</feature>
<dbReference type="SUPFAM" id="SSF53383">
    <property type="entry name" value="PLP-dependent transferases"/>
    <property type="match status" value="1"/>
</dbReference>
<evidence type="ECO:0000256" key="8">
    <source>
        <dbReference type="ARBA" id="ARBA00022919"/>
    </source>
</evidence>
<dbReference type="Gene3D" id="3.90.1150.10">
    <property type="entry name" value="Aspartate Aminotransferase, domain 1"/>
    <property type="match status" value="1"/>
</dbReference>